<sequence>MKRIMLATDFSERSDRALRRATLLAHRSGASVLILNVVDDDQPSRVINSERKVAAALLGELQGTMRSVDGVSCETRVEIADPFVGIAQVAEEERPDLLVLGPHRRQTLRDVFVGTTAERTIRSVSCPVLMVNAPPMGSYRHVLVATDLSDAAMKMAKSFIALGITGTALTSFGHVYQTPGERLAMSHTVPVDDREAYLEEMRKEAESDLAGFVKTLGSSSERQYVRRGLHAPAEEILTLAREEAADLVVVGTLGRSGLAKFFLGSVAEAVLRAADRDILAIPPESTAGMAT</sequence>
<dbReference type="InterPro" id="IPR014729">
    <property type="entry name" value="Rossmann-like_a/b/a_fold"/>
</dbReference>
<evidence type="ECO:0000313" key="6">
    <source>
        <dbReference type="Proteomes" id="UP000325289"/>
    </source>
</evidence>
<dbReference type="GO" id="GO:0005524">
    <property type="term" value="F:ATP binding"/>
    <property type="evidence" value="ECO:0007669"/>
    <property type="project" value="UniProtKB-KW"/>
</dbReference>
<dbReference type="PANTHER" id="PTHR46268:SF27">
    <property type="entry name" value="UNIVERSAL STRESS PROTEIN RV2623"/>
    <property type="match status" value="1"/>
</dbReference>
<feature type="domain" description="UspA" evidence="4">
    <location>
        <begin position="139"/>
        <end position="282"/>
    </location>
</feature>
<dbReference type="CDD" id="cd00293">
    <property type="entry name" value="USP-like"/>
    <property type="match status" value="2"/>
</dbReference>
<dbReference type="Gene3D" id="3.40.50.620">
    <property type="entry name" value="HUPs"/>
    <property type="match status" value="2"/>
</dbReference>
<proteinExistence type="inferred from homology"/>
<reference evidence="5 6" key="1">
    <citation type="submission" date="2016-10" db="EMBL/GenBank/DDBJ databases">
        <authorList>
            <person name="Varghese N."/>
            <person name="Submissions S."/>
        </authorList>
    </citation>
    <scope>NUCLEOTIDE SEQUENCE [LARGE SCALE GENOMIC DNA]</scope>
    <source>
        <strain evidence="6">YIM D21,KCTC 23444,ACCC 10710</strain>
    </source>
</reference>
<evidence type="ECO:0000259" key="4">
    <source>
        <dbReference type="Pfam" id="PF00582"/>
    </source>
</evidence>
<accession>A0A1I1VIN2</accession>
<dbReference type="AlphaFoldDB" id="A0A1I1VIN2"/>
<keyword evidence="6" id="KW-1185">Reference proteome</keyword>
<keyword evidence="3" id="KW-0067">ATP-binding</keyword>
<dbReference type="EMBL" id="FOMS01000003">
    <property type="protein sequence ID" value="SFD82801.1"/>
    <property type="molecule type" value="Genomic_DNA"/>
</dbReference>
<keyword evidence="2" id="KW-0547">Nucleotide-binding</keyword>
<dbReference type="Proteomes" id="UP000325289">
    <property type="component" value="Unassembled WGS sequence"/>
</dbReference>
<feature type="domain" description="UspA" evidence="4">
    <location>
        <begin position="1"/>
        <end position="131"/>
    </location>
</feature>
<dbReference type="PRINTS" id="PR01438">
    <property type="entry name" value="UNVRSLSTRESS"/>
</dbReference>
<evidence type="ECO:0000313" key="5">
    <source>
        <dbReference type="EMBL" id="SFD82801.1"/>
    </source>
</evidence>
<dbReference type="OrthoDB" id="5564966at2"/>
<evidence type="ECO:0000256" key="1">
    <source>
        <dbReference type="ARBA" id="ARBA00008791"/>
    </source>
</evidence>
<name>A0A1I1VIN2_9RHOB</name>
<evidence type="ECO:0000256" key="3">
    <source>
        <dbReference type="ARBA" id="ARBA00022840"/>
    </source>
</evidence>
<dbReference type="SUPFAM" id="SSF52402">
    <property type="entry name" value="Adenine nucleotide alpha hydrolases-like"/>
    <property type="match status" value="2"/>
</dbReference>
<evidence type="ECO:0000256" key="2">
    <source>
        <dbReference type="ARBA" id="ARBA00022741"/>
    </source>
</evidence>
<gene>
    <name evidence="5" type="ORF">SAMN04515678_103224</name>
</gene>
<dbReference type="RefSeq" id="WP_149755125.1">
    <property type="nucleotide sequence ID" value="NZ_FOMS01000003.1"/>
</dbReference>
<organism evidence="5 6">
    <name type="scientific">Roseivivax sediminis</name>
    <dbReference type="NCBI Taxonomy" id="936889"/>
    <lineage>
        <taxon>Bacteria</taxon>
        <taxon>Pseudomonadati</taxon>
        <taxon>Pseudomonadota</taxon>
        <taxon>Alphaproteobacteria</taxon>
        <taxon>Rhodobacterales</taxon>
        <taxon>Roseobacteraceae</taxon>
        <taxon>Roseivivax</taxon>
    </lineage>
</organism>
<dbReference type="InterPro" id="IPR006016">
    <property type="entry name" value="UspA"/>
</dbReference>
<comment type="similarity">
    <text evidence="1">Belongs to the universal stress protein A family.</text>
</comment>
<protein>
    <submittedName>
        <fullName evidence="5">Nucleotide-binding universal stress protein, UspA family</fullName>
    </submittedName>
</protein>
<dbReference type="PANTHER" id="PTHR46268">
    <property type="entry name" value="STRESS RESPONSE PROTEIN NHAX"/>
    <property type="match status" value="1"/>
</dbReference>
<dbReference type="Pfam" id="PF00582">
    <property type="entry name" value="Usp"/>
    <property type="match status" value="2"/>
</dbReference>
<dbReference type="InterPro" id="IPR006015">
    <property type="entry name" value="Universal_stress_UspA"/>
</dbReference>